<gene>
    <name evidence="2" type="ORF">ACFPQ4_17115</name>
</gene>
<protein>
    <submittedName>
        <fullName evidence="2">Uncharacterized protein</fullName>
    </submittedName>
</protein>
<keyword evidence="1" id="KW-1133">Transmembrane helix</keyword>
<keyword evidence="3" id="KW-1185">Reference proteome</keyword>
<dbReference type="EMBL" id="JBHSNC010000051">
    <property type="protein sequence ID" value="MFC5531142.1"/>
    <property type="molecule type" value="Genomic_DNA"/>
</dbReference>
<keyword evidence="1" id="KW-0812">Transmembrane</keyword>
<evidence type="ECO:0000313" key="2">
    <source>
        <dbReference type="EMBL" id="MFC5531142.1"/>
    </source>
</evidence>
<accession>A0ABW0R4E2</accession>
<proteinExistence type="predicted"/>
<reference evidence="3" key="1">
    <citation type="journal article" date="2019" name="Int. J. Syst. Evol. Microbiol.">
        <title>The Global Catalogue of Microorganisms (GCM) 10K type strain sequencing project: providing services to taxonomists for standard genome sequencing and annotation.</title>
        <authorList>
            <consortium name="The Broad Institute Genomics Platform"/>
            <consortium name="The Broad Institute Genome Sequencing Center for Infectious Disease"/>
            <person name="Wu L."/>
            <person name="Ma J."/>
        </authorList>
    </citation>
    <scope>NUCLEOTIDE SEQUENCE [LARGE SCALE GENOMIC DNA]</scope>
    <source>
        <strain evidence="3">CGMCC 1.18578</strain>
    </source>
</reference>
<name>A0ABW0R4E2_9BACL</name>
<feature type="transmembrane region" description="Helical" evidence="1">
    <location>
        <begin position="45"/>
        <end position="67"/>
    </location>
</feature>
<dbReference type="Proteomes" id="UP001596108">
    <property type="component" value="Unassembled WGS sequence"/>
</dbReference>
<sequence>MDVTIMLIIVFVVMLIGFVATVMVGKSKSNQEENPRYMQKTGTKLLRLTLLYVVTIIVIVLIFVLAIK</sequence>
<evidence type="ECO:0000256" key="1">
    <source>
        <dbReference type="SAM" id="Phobius"/>
    </source>
</evidence>
<dbReference type="RefSeq" id="WP_378113081.1">
    <property type="nucleotide sequence ID" value="NZ_JBHSNC010000051.1"/>
</dbReference>
<feature type="transmembrane region" description="Helical" evidence="1">
    <location>
        <begin position="6"/>
        <end position="24"/>
    </location>
</feature>
<comment type="caution">
    <text evidence="2">The sequence shown here is derived from an EMBL/GenBank/DDBJ whole genome shotgun (WGS) entry which is preliminary data.</text>
</comment>
<keyword evidence="1" id="KW-0472">Membrane</keyword>
<organism evidence="2 3">
    <name type="scientific">Cohnella yongneupensis</name>
    <dbReference type="NCBI Taxonomy" id="425006"/>
    <lineage>
        <taxon>Bacteria</taxon>
        <taxon>Bacillati</taxon>
        <taxon>Bacillota</taxon>
        <taxon>Bacilli</taxon>
        <taxon>Bacillales</taxon>
        <taxon>Paenibacillaceae</taxon>
        <taxon>Cohnella</taxon>
    </lineage>
</organism>
<evidence type="ECO:0000313" key="3">
    <source>
        <dbReference type="Proteomes" id="UP001596108"/>
    </source>
</evidence>